<dbReference type="GO" id="GO:0022857">
    <property type="term" value="F:transmembrane transporter activity"/>
    <property type="evidence" value="ECO:0007669"/>
    <property type="project" value="InterPro"/>
</dbReference>
<comment type="subcellular location">
    <subcellularLocation>
        <location evidence="1">Cell membrane</location>
        <topology evidence="1">Multi-pass membrane protein</topology>
    </subcellularLocation>
</comment>
<dbReference type="GO" id="GO:0005886">
    <property type="term" value="C:plasma membrane"/>
    <property type="evidence" value="ECO:0007669"/>
    <property type="project" value="UniProtKB-SubCell"/>
</dbReference>
<dbReference type="Gene3D" id="1.20.1740.10">
    <property type="entry name" value="Amino acid/polyamine transporter I"/>
    <property type="match status" value="1"/>
</dbReference>
<keyword evidence="3" id="KW-0812">Transmembrane</keyword>
<dbReference type="RefSeq" id="WP_021867638.1">
    <property type="nucleotide sequence ID" value="NZ_CARMFE010000008.1"/>
</dbReference>
<dbReference type="PANTHER" id="PTHR42770">
    <property type="entry name" value="AMINO ACID TRANSPORTER-RELATED"/>
    <property type="match status" value="1"/>
</dbReference>
<evidence type="ECO:0000256" key="4">
    <source>
        <dbReference type="ARBA" id="ARBA00022989"/>
    </source>
</evidence>
<dbReference type="PANTHER" id="PTHR42770:SF7">
    <property type="entry name" value="MEMBRANE PROTEIN"/>
    <property type="match status" value="1"/>
</dbReference>
<dbReference type="GeneID" id="43349175"/>
<keyword evidence="4" id="KW-1133">Transmembrane helix</keyword>
<proteinExistence type="predicted"/>
<dbReference type="Proteomes" id="UP000462362">
    <property type="component" value="Unassembled WGS sequence"/>
</dbReference>
<keyword evidence="5" id="KW-0472">Membrane</keyword>
<accession>A0A6I3SDF0</accession>
<evidence type="ECO:0000256" key="3">
    <source>
        <dbReference type="ARBA" id="ARBA00022692"/>
    </source>
</evidence>
<comment type="caution">
    <text evidence="6">The sequence shown here is derived from an EMBL/GenBank/DDBJ whole genome shotgun (WGS) entry which is preliminary data.</text>
</comment>
<name>A0A6I3SDF0_9BURK</name>
<dbReference type="InterPro" id="IPR050367">
    <property type="entry name" value="APC_superfamily"/>
</dbReference>
<evidence type="ECO:0000313" key="6">
    <source>
        <dbReference type="EMBL" id="MTU44412.1"/>
    </source>
</evidence>
<organism evidence="6 7">
    <name type="scientific">Parasutterella excrementihominis</name>
    <dbReference type="NCBI Taxonomy" id="487175"/>
    <lineage>
        <taxon>Bacteria</taxon>
        <taxon>Pseudomonadati</taxon>
        <taxon>Pseudomonadota</taxon>
        <taxon>Betaproteobacteria</taxon>
        <taxon>Burkholderiales</taxon>
        <taxon>Sutterellaceae</taxon>
        <taxon>Parasutterella</taxon>
    </lineage>
</organism>
<protein>
    <submittedName>
        <fullName evidence="6">Amino acid permease</fullName>
    </submittedName>
</protein>
<keyword evidence="2" id="KW-1003">Cell membrane</keyword>
<dbReference type="InterPro" id="IPR002293">
    <property type="entry name" value="AA/rel_permease1"/>
</dbReference>
<evidence type="ECO:0000313" key="7">
    <source>
        <dbReference type="Proteomes" id="UP000462362"/>
    </source>
</evidence>
<evidence type="ECO:0000256" key="1">
    <source>
        <dbReference type="ARBA" id="ARBA00004651"/>
    </source>
</evidence>
<dbReference type="Pfam" id="PF13520">
    <property type="entry name" value="AA_permease_2"/>
    <property type="match status" value="1"/>
</dbReference>
<reference evidence="6 7" key="1">
    <citation type="journal article" date="2019" name="Nat. Med.">
        <title>A library of human gut bacterial isolates paired with longitudinal multiomics data enables mechanistic microbiome research.</title>
        <authorList>
            <person name="Poyet M."/>
            <person name="Groussin M."/>
            <person name="Gibbons S.M."/>
            <person name="Avila-Pacheco J."/>
            <person name="Jiang X."/>
            <person name="Kearney S.M."/>
            <person name="Perrotta A.R."/>
            <person name="Berdy B."/>
            <person name="Zhao S."/>
            <person name="Lieberman T.D."/>
            <person name="Swanson P.K."/>
            <person name="Smith M."/>
            <person name="Roesemann S."/>
            <person name="Alexander J.E."/>
            <person name="Rich S.A."/>
            <person name="Livny J."/>
            <person name="Vlamakis H."/>
            <person name="Clish C."/>
            <person name="Bullock K."/>
            <person name="Deik A."/>
            <person name="Scott J."/>
            <person name="Pierce K.A."/>
            <person name="Xavier R.J."/>
            <person name="Alm E.J."/>
        </authorList>
    </citation>
    <scope>NUCLEOTIDE SEQUENCE [LARGE SCALE GENOMIC DNA]</scope>
    <source>
        <strain evidence="6 7">BIOML-A2</strain>
    </source>
</reference>
<sequence>MSQENLSNSAGPSCLKRSFGMREAVTITAGSVIGVGLFTTGSNVVGNLGIEVIFATLLALLVSIYPALLYAEMGAALPYAGGTYQFASLGLGKAVGVLAGWNFIISLVAVTGGEALAFSYYFKTLCLAFGWQIPLSDVAVALIVTIVFIIANVFGVRLTGRLQNGFMFFFWGVAAIWFLTMIPNIELPNFVKSPEFIAKDKDFTFIGAVCMIWWCFAGFEACVAMGEEIRFPKINIPRAMFLAPFVVFCVNALFQWYLIGITPVEKLASLATAEAPYAEAMKAAGILGFPLALLAAGIAFGGDFSTLNASISTTPRYLFTMARDGAMPKIFAKVSRRYQTPYVAVITLGVLTVALIATNSLLYIAELSLFADLFYYVLGILAAWGLRKKHPELKRSYKAPLIMVGAPVSALIYLYMMTELSNEAFYTGVIWCLLGIAIYWCCSKYYGAGASFKLDEKASGVDEIPTPEEKRSMDREYHLWWFLVGGLSIVATLLYLLPYLMR</sequence>
<dbReference type="AlphaFoldDB" id="A0A6I3SDF0"/>
<dbReference type="EMBL" id="WNCL01000073">
    <property type="protein sequence ID" value="MTU44412.1"/>
    <property type="molecule type" value="Genomic_DNA"/>
</dbReference>
<dbReference type="PIRSF" id="PIRSF006060">
    <property type="entry name" value="AA_transporter"/>
    <property type="match status" value="1"/>
</dbReference>
<evidence type="ECO:0000256" key="2">
    <source>
        <dbReference type="ARBA" id="ARBA00022475"/>
    </source>
</evidence>
<evidence type="ECO:0000256" key="5">
    <source>
        <dbReference type="ARBA" id="ARBA00023136"/>
    </source>
</evidence>
<gene>
    <name evidence="6" type="ORF">GMD42_12545</name>
</gene>